<name>A0A2W6MRM6_9HELI</name>
<protein>
    <submittedName>
        <fullName evidence="3">Uncharacterized protein</fullName>
    </submittedName>
</protein>
<organism evidence="3 4">
    <name type="scientific">Helicobacter valdiviensis</name>
    <dbReference type="NCBI Taxonomy" id="1458358"/>
    <lineage>
        <taxon>Bacteria</taxon>
        <taxon>Pseudomonadati</taxon>
        <taxon>Campylobacterota</taxon>
        <taxon>Epsilonproteobacteria</taxon>
        <taxon>Campylobacterales</taxon>
        <taxon>Helicobacteraceae</taxon>
        <taxon>Helicobacter</taxon>
    </lineage>
</organism>
<dbReference type="OrthoDB" id="5329701at2"/>
<dbReference type="RefSeq" id="WP_111230738.1">
    <property type="nucleotide sequence ID" value="NZ_NBIU01000112.1"/>
</dbReference>
<evidence type="ECO:0000313" key="3">
    <source>
        <dbReference type="EMBL" id="PZT47132.1"/>
    </source>
</evidence>
<proteinExistence type="predicted"/>
<evidence type="ECO:0000313" key="4">
    <source>
        <dbReference type="Proteomes" id="UP000249746"/>
    </source>
</evidence>
<gene>
    <name evidence="3" type="ORF">B6S12_10710</name>
</gene>
<dbReference type="AlphaFoldDB" id="A0A2W6MRM6"/>
<keyword evidence="2" id="KW-0812">Transmembrane</keyword>
<comment type="caution">
    <text evidence="3">The sequence shown here is derived from an EMBL/GenBank/DDBJ whole genome shotgun (WGS) entry which is preliminary data.</text>
</comment>
<keyword evidence="2" id="KW-1133">Transmembrane helix</keyword>
<accession>A0A2W6MRM6</accession>
<reference evidence="3 4" key="1">
    <citation type="submission" date="2017-03" db="EMBL/GenBank/DDBJ databases">
        <title>Genomic and clinical evidence uncovers the enterohepatic species Helicobacter valdiviensis as a potential human intestinal pathogen.</title>
        <authorList>
            <person name="Fresia P."/>
            <person name="Jara R."/>
            <person name="Sierra R."/>
            <person name="Ferres I."/>
            <person name="Greif G."/>
            <person name="Iraola G."/>
            <person name="Collado L."/>
        </authorList>
    </citation>
    <scope>NUCLEOTIDE SEQUENCE [LARGE SCALE GENOMIC DNA]</scope>
    <source>
        <strain evidence="3 4">WBE14</strain>
    </source>
</reference>
<evidence type="ECO:0000256" key="1">
    <source>
        <dbReference type="SAM" id="Coils"/>
    </source>
</evidence>
<sequence length="116" mass="13225">MKLISSLFGSFFSGSNILLIVLFCVCGAMYLNIQSLQKENEILRLKELHSQSELEGLELKLKEQNEAIKKVRLDLKNKNEALVEVSKVQKVFLKDTSCESELLAYKELFNILGTKK</sequence>
<keyword evidence="1" id="KW-0175">Coiled coil</keyword>
<feature type="coiled-coil region" evidence="1">
    <location>
        <begin position="54"/>
        <end position="81"/>
    </location>
</feature>
<dbReference type="Proteomes" id="UP000249746">
    <property type="component" value="Unassembled WGS sequence"/>
</dbReference>
<keyword evidence="2" id="KW-0472">Membrane</keyword>
<feature type="transmembrane region" description="Helical" evidence="2">
    <location>
        <begin position="6"/>
        <end position="31"/>
    </location>
</feature>
<keyword evidence="4" id="KW-1185">Reference proteome</keyword>
<evidence type="ECO:0000256" key="2">
    <source>
        <dbReference type="SAM" id="Phobius"/>
    </source>
</evidence>
<dbReference type="EMBL" id="NBIU01000112">
    <property type="protein sequence ID" value="PZT47132.1"/>
    <property type="molecule type" value="Genomic_DNA"/>
</dbReference>